<dbReference type="Pfam" id="PF02936">
    <property type="entry name" value="COX4"/>
    <property type="match status" value="1"/>
</dbReference>
<keyword evidence="9 10" id="KW-0472">Membrane</keyword>
<organism evidence="11 12">
    <name type="scientific">Lentinula boryana</name>
    <dbReference type="NCBI Taxonomy" id="40481"/>
    <lineage>
        <taxon>Eukaryota</taxon>
        <taxon>Fungi</taxon>
        <taxon>Dikarya</taxon>
        <taxon>Basidiomycota</taxon>
        <taxon>Agaricomycotina</taxon>
        <taxon>Agaricomycetes</taxon>
        <taxon>Agaricomycetidae</taxon>
        <taxon>Agaricales</taxon>
        <taxon>Marasmiineae</taxon>
        <taxon>Omphalotaceae</taxon>
        <taxon>Lentinula</taxon>
    </lineage>
</organism>
<comment type="similarity">
    <text evidence="2">Belongs to the cytochrome c oxidase IV family.</text>
</comment>
<evidence type="ECO:0000256" key="6">
    <source>
        <dbReference type="ARBA" id="ARBA00022989"/>
    </source>
</evidence>
<reference evidence="11" key="1">
    <citation type="submission" date="2022-08" db="EMBL/GenBank/DDBJ databases">
        <authorList>
            <consortium name="DOE Joint Genome Institute"/>
            <person name="Min B."/>
            <person name="Riley R."/>
            <person name="Sierra-Patev S."/>
            <person name="Naranjo-Ortiz M."/>
            <person name="Looney B."/>
            <person name="Konkel Z."/>
            <person name="Slot J.C."/>
            <person name="Sakamoto Y."/>
            <person name="Steenwyk J.L."/>
            <person name="Rokas A."/>
            <person name="Carro J."/>
            <person name="Camarero S."/>
            <person name="Ferreira P."/>
            <person name="Molpeceres G."/>
            <person name="Ruiz-Duenas F.J."/>
            <person name="Serrano A."/>
            <person name="Henrissat B."/>
            <person name="Drula E."/>
            <person name="Hughes K.W."/>
            <person name="Mata J.L."/>
            <person name="Ishikawa N.K."/>
            <person name="Vargas-Isla R."/>
            <person name="Ushijima S."/>
            <person name="Smith C.A."/>
            <person name="Ahrendt S."/>
            <person name="Andreopoulos W."/>
            <person name="He G."/>
            <person name="Labutti K."/>
            <person name="Lipzen A."/>
            <person name="Ng V."/>
            <person name="Sandor L."/>
            <person name="Barry K."/>
            <person name="Martinez A.T."/>
            <person name="Xiao Y."/>
            <person name="Gibbons J.G."/>
            <person name="Terashima K."/>
            <person name="Hibbett D.S."/>
            <person name="Grigoriev I.V."/>
        </authorList>
    </citation>
    <scope>NUCLEOTIDE SEQUENCE</scope>
    <source>
        <strain evidence="11">TFB10827</strain>
    </source>
</reference>
<gene>
    <name evidence="11" type="ORF">F5050DRAFT_1711458</name>
</gene>
<feature type="transmembrane region" description="Helical" evidence="10">
    <location>
        <begin position="133"/>
        <end position="151"/>
    </location>
</feature>
<evidence type="ECO:0000313" key="12">
    <source>
        <dbReference type="Proteomes" id="UP001163828"/>
    </source>
</evidence>
<evidence type="ECO:0000256" key="5">
    <source>
        <dbReference type="ARBA" id="ARBA00022946"/>
    </source>
</evidence>
<keyword evidence="5" id="KW-0809">Transit peptide</keyword>
<dbReference type="CDD" id="cd00922">
    <property type="entry name" value="Cyt_c_Oxidase_IV"/>
    <property type="match status" value="1"/>
</dbReference>
<keyword evidence="3 10" id="KW-0812">Transmembrane</keyword>
<feature type="transmembrane region" description="Helical" evidence="10">
    <location>
        <begin position="95"/>
        <end position="113"/>
    </location>
</feature>
<dbReference type="PANTHER" id="PTHR10707">
    <property type="entry name" value="CYTOCHROME C OXIDASE SUBUNIT IV"/>
    <property type="match status" value="1"/>
</dbReference>
<comment type="subcellular location">
    <subcellularLocation>
        <location evidence="1">Mitochondrion inner membrane</location>
        <topology evidence="1">Single-pass membrane protein</topology>
    </subcellularLocation>
</comment>
<evidence type="ECO:0000256" key="8">
    <source>
        <dbReference type="ARBA" id="ARBA00023128"/>
    </source>
</evidence>
<keyword evidence="8" id="KW-0496">Mitochondrion</keyword>
<evidence type="ECO:0000256" key="1">
    <source>
        <dbReference type="ARBA" id="ARBA00004434"/>
    </source>
</evidence>
<evidence type="ECO:0000256" key="3">
    <source>
        <dbReference type="ARBA" id="ARBA00022692"/>
    </source>
</evidence>
<accession>A0ABQ8QFC5</accession>
<dbReference type="PANTHER" id="PTHR10707:SF10">
    <property type="entry name" value="CYTOCHROME C OXIDASE SUBUNIT 4"/>
    <property type="match status" value="1"/>
</dbReference>
<proteinExistence type="inferred from homology"/>
<dbReference type="InterPro" id="IPR004203">
    <property type="entry name" value="Cyt_c_oxidase_su4_fam"/>
</dbReference>
<keyword evidence="7" id="KW-0560">Oxidoreductase</keyword>
<dbReference type="Proteomes" id="UP001163828">
    <property type="component" value="Unassembled WGS sequence"/>
</dbReference>
<keyword evidence="6 10" id="KW-1133">Transmembrane helix</keyword>
<protein>
    <submittedName>
        <fullName evidence="11">Cytochrome c oxidase subunit IV family</fullName>
    </submittedName>
</protein>
<evidence type="ECO:0000256" key="10">
    <source>
        <dbReference type="SAM" id="Phobius"/>
    </source>
</evidence>
<keyword evidence="12" id="KW-1185">Reference proteome</keyword>
<dbReference type="InterPro" id="IPR036639">
    <property type="entry name" value="Cyt_c_oxidase_su4_sf"/>
</dbReference>
<keyword evidence="4" id="KW-0999">Mitochondrion inner membrane</keyword>
<dbReference type="EMBL" id="MU790588">
    <property type="protein sequence ID" value="KAJ3997220.1"/>
    <property type="molecule type" value="Genomic_DNA"/>
</dbReference>
<sequence>MQAALRLARYSAPLRSATSVRCLATTANPSHVASASSASSSSSSSKASIIPLSNVEAQWEKMSSEEKSTAHEQLEEIMKKDWKQLSLDEKKAGELYNVVLGWYFLIPGPAYYVAFGPHGPRAPVSKPGDGFKIFAGTAALIGVTGIIYYAIRVFSPAPPRTINKEWQEASNQRALEQKMNPITGIASEGYAGKGFVQK</sequence>
<evidence type="ECO:0000256" key="4">
    <source>
        <dbReference type="ARBA" id="ARBA00022792"/>
    </source>
</evidence>
<name>A0ABQ8QFC5_9AGAR</name>
<dbReference type="Gene3D" id="1.10.442.10">
    <property type="entry name" value="Cytochrome c oxidase subunit IV"/>
    <property type="match status" value="1"/>
</dbReference>
<comment type="caution">
    <text evidence="11">The sequence shown here is derived from an EMBL/GenBank/DDBJ whole genome shotgun (WGS) entry which is preliminary data.</text>
</comment>
<evidence type="ECO:0000256" key="9">
    <source>
        <dbReference type="ARBA" id="ARBA00023136"/>
    </source>
</evidence>
<dbReference type="SUPFAM" id="SSF81406">
    <property type="entry name" value="Mitochondrial cytochrome c oxidase subunit IV"/>
    <property type="match status" value="1"/>
</dbReference>
<evidence type="ECO:0000313" key="11">
    <source>
        <dbReference type="EMBL" id="KAJ3997220.1"/>
    </source>
</evidence>
<evidence type="ECO:0000256" key="7">
    <source>
        <dbReference type="ARBA" id="ARBA00023002"/>
    </source>
</evidence>
<evidence type="ECO:0000256" key="2">
    <source>
        <dbReference type="ARBA" id="ARBA00008135"/>
    </source>
</evidence>